<dbReference type="PANTHER" id="PTHR43705:SF1">
    <property type="entry name" value="HYDROXYACYLGLUTATHIONE HYDROLASE GLOB"/>
    <property type="match status" value="1"/>
</dbReference>
<organism evidence="9 10">
    <name type="scientific">Moraxella catarrhalis</name>
    <name type="common">Branhamella catarrhalis</name>
    <dbReference type="NCBI Taxonomy" id="480"/>
    <lineage>
        <taxon>Bacteria</taxon>
        <taxon>Pseudomonadati</taxon>
        <taxon>Pseudomonadota</taxon>
        <taxon>Gammaproteobacteria</taxon>
        <taxon>Moraxellales</taxon>
        <taxon>Moraxellaceae</taxon>
        <taxon>Moraxella</taxon>
    </lineage>
</organism>
<evidence type="ECO:0000313" key="9">
    <source>
        <dbReference type="EMBL" id="OAU95419.1"/>
    </source>
</evidence>
<dbReference type="InterPro" id="IPR017782">
    <property type="entry name" value="Hydroxyacylglutathione_Hdrlase"/>
</dbReference>
<dbReference type="RefSeq" id="WP_064610165.1">
    <property type="nucleotide sequence ID" value="NZ_LXHB01000027.1"/>
</dbReference>
<feature type="binding site" evidence="7">
    <location>
        <position position="173"/>
    </location>
    <ligand>
        <name>Zn(2+)</name>
        <dbReference type="ChEBI" id="CHEBI:29105"/>
        <label>2</label>
    </ligand>
</feature>
<comment type="catalytic activity">
    <reaction evidence="1 7">
        <text>an S-(2-hydroxyacyl)glutathione + H2O = a 2-hydroxy carboxylate + glutathione + H(+)</text>
        <dbReference type="Rhea" id="RHEA:21864"/>
        <dbReference type="ChEBI" id="CHEBI:15377"/>
        <dbReference type="ChEBI" id="CHEBI:15378"/>
        <dbReference type="ChEBI" id="CHEBI:57925"/>
        <dbReference type="ChEBI" id="CHEBI:58896"/>
        <dbReference type="ChEBI" id="CHEBI:71261"/>
        <dbReference type="EC" id="3.1.2.6"/>
    </reaction>
</comment>
<feature type="binding site" evidence="7">
    <location>
        <position position="59"/>
    </location>
    <ligand>
        <name>Zn(2+)</name>
        <dbReference type="ChEBI" id="CHEBI:29105"/>
        <label>2</label>
    </ligand>
</feature>
<keyword evidence="6 7" id="KW-0862">Zinc</keyword>
<keyword evidence="4 7" id="KW-0479">Metal-binding</keyword>
<evidence type="ECO:0000256" key="1">
    <source>
        <dbReference type="ARBA" id="ARBA00001623"/>
    </source>
</evidence>
<sequence length="263" mass="29634">MKNYQIQAVSAFEDNYIWLIHDDTQAIIIDPGSSQEVLDYLNGHQLIASAILVTHHHDDHTGGVRKILNVYKDCALYAHEEHGFKELSFVNLVDEGDEVGVIGLTFKVWRTAGHTDSHLSYVADIDQKTRVFCGDTLFSAGCGRVFTGTMAQLFESMRRFNEMDDGVIFYPAHEYTLSNLKFAQSVATDDAQPMIDQVTQAVKALRQAGKISLPVTLEHERKINVFLQACDAQKAKEFAAKHHLAQDTALSVFTWLREKKNNF</sequence>
<comment type="cofactor">
    <cofactor evidence="7">
        <name>Zn(2+)</name>
        <dbReference type="ChEBI" id="CHEBI:29105"/>
    </cofactor>
    <text evidence="7">Binds 2 Zn(2+) ions per subunit.</text>
</comment>
<name>A0A198UGH8_MORCA</name>
<dbReference type="EC" id="3.1.2.6" evidence="7"/>
<dbReference type="AlphaFoldDB" id="A0A198UGH8"/>
<evidence type="ECO:0000256" key="3">
    <source>
        <dbReference type="ARBA" id="ARBA00006759"/>
    </source>
</evidence>
<comment type="similarity">
    <text evidence="3 7">Belongs to the metallo-beta-lactamase superfamily. Glyoxalase II family.</text>
</comment>
<dbReference type="HAMAP" id="MF_01374">
    <property type="entry name" value="Glyoxalase_2"/>
    <property type="match status" value="1"/>
</dbReference>
<dbReference type="InterPro" id="IPR050110">
    <property type="entry name" value="Glyoxalase_II_hydrolase"/>
</dbReference>
<dbReference type="SUPFAM" id="SSF56281">
    <property type="entry name" value="Metallo-hydrolase/oxidoreductase"/>
    <property type="match status" value="1"/>
</dbReference>
<comment type="function">
    <text evidence="7">Thiolesterase that catalyzes the hydrolysis of S-D-lactoyl-glutathione to form glutathione and D-lactic acid.</text>
</comment>
<comment type="pathway">
    <text evidence="2 7">Secondary metabolite metabolism; methylglyoxal degradation; (R)-lactate from methylglyoxal: step 2/2.</text>
</comment>
<dbReference type="PANTHER" id="PTHR43705">
    <property type="entry name" value="HYDROXYACYLGLUTATHIONE HYDROLASE"/>
    <property type="match status" value="1"/>
</dbReference>
<dbReference type="NCBIfam" id="TIGR03413">
    <property type="entry name" value="GSH_gloB"/>
    <property type="match status" value="1"/>
</dbReference>
<gene>
    <name evidence="7" type="primary">gloB</name>
    <name evidence="9" type="ORF">AO384_1610</name>
</gene>
<dbReference type="Pfam" id="PF00753">
    <property type="entry name" value="Lactamase_B"/>
    <property type="match status" value="1"/>
</dbReference>
<evidence type="ECO:0000256" key="5">
    <source>
        <dbReference type="ARBA" id="ARBA00022801"/>
    </source>
</evidence>
<dbReference type="CDD" id="cd07723">
    <property type="entry name" value="hydroxyacylglutathione_hydrolase_MBL-fold"/>
    <property type="match status" value="1"/>
</dbReference>
<dbReference type="EMBL" id="LXHC01000024">
    <property type="protein sequence ID" value="OAU95419.1"/>
    <property type="molecule type" value="Genomic_DNA"/>
</dbReference>
<accession>A0A198UGH8</accession>
<dbReference type="UniPathway" id="UPA00619">
    <property type="reaction ID" value="UER00676"/>
</dbReference>
<keyword evidence="5 7" id="KW-0378">Hydrolase</keyword>
<dbReference type="InterPro" id="IPR036866">
    <property type="entry name" value="RibonucZ/Hydroxyglut_hydro"/>
</dbReference>
<dbReference type="SMART" id="SM00849">
    <property type="entry name" value="Lactamase_B"/>
    <property type="match status" value="1"/>
</dbReference>
<evidence type="ECO:0000256" key="2">
    <source>
        <dbReference type="ARBA" id="ARBA00004963"/>
    </source>
</evidence>
<dbReference type="PATRIC" id="fig|480.237.peg.713"/>
<keyword evidence="10" id="KW-1185">Reference proteome</keyword>
<evidence type="ECO:0000313" key="10">
    <source>
        <dbReference type="Proteomes" id="UP000078228"/>
    </source>
</evidence>
<comment type="subunit">
    <text evidence="7">Monomer.</text>
</comment>
<dbReference type="Pfam" id="PF16123">
    <property type="entry name" value="HAGH_C"/>
    <property type="match status" value="1"/>
</dbReference>
<feature type="binding site" evidence="7">
    <location>
        <position position="135"/>
    </location>
    <ligand>
        <name>Zn(2+)</name>
        <dbReference type="ChEBI" id="CHEBI:29105"/>
        <label>1</label>
    </ligand>
</feature>
<feature type="binding site" evidence="7">
    <location>
        <position position="135"/>
    </location>
    <ligand>
        <name>Zn(2+)</name>
        <dbReference type="ChEBI" id="CHEBI:29105"/>
        <label>2</label>
    </ligand>
</feature>
<evidence type="ECO:0000256" key="7">
    <source>
        <dbReference type="HAMAP-Rule" id="MF_01374"/>
    </source>
</evidence>
<proteinExistence type="inferred from homology"/>
<evidence type="ECO:0000256" key="6">
    <source>
        <dbReference type="ARBA" id="ARBA00022833"/>
    </source>
</evidence>
<evidence type="ECO:0000256" key="4">
    <source>
        <dbReference type="ARBA" id="ARBA00022723"/>
    </source>
</evidence>
<protein>
    <recommendedName>
        <fullName evidence="7">Hydroxyacylglutathione hydrolase</fullName>
        <ecNumber evidence="7">3.1.2.6</ecNumber>
    </recommendedName>
    <alternativeName>
        <fullName evidence="7">Glyoxalase II</fullName>
        <shortName evidence="7">Glx II</shortName>
    </alternativeName>
</protein>
<reference evidence="9 10" key="1">
    <citation type="journal article" date="2016" name="Genome Biol. Evol.">
        <title>Comparative Genomic Analyses of the Moraxella catarrhalis Serosensitive and Seroresistant Lineages Demonstrate Their Independent Evolution.</title>
        <authorList>
            <person name="Earl J.P."/>
            <person name="de Vries S.P."/>
            <person name="Ahmed A."/>
            <person name="Powell E."/>
            <person name="Schultz M.P."/>
            <person name="Hermans P.W."/>
            <person name="Hill D.J."/>
            <person name="Zhou Z."/>
            <person name="Constantinidou C.I."/>
            <person name="Hu F.Z."/>
            <person name="Bootsma H.J."/>
            <person name="Ehrlich G.D."/>
        </authorList>
    </citation>
    <scope>NUCLEOTIDE SEQUENCE [LARGE SCALE GENOMIC DNA]</scope>
    <source>
        <strain evidence="9 10">Z7542</strain>
    </source>
</reference>
<dbReference type="InterPro" id="IPR032282">
    <property type="entry name" value="HAGH_C"/>
</dbReference>
<evidence type="ECO:0000259" key="8">
    <source>
        <dbReference type="SMART" id="SM00849"/>
    </source>
</evidence>
<feature type="binding site" evidence="7">
    <location>
        <position position="60"/>
    </location>
    <ligand>
        <name>Zn(2+)</name>
        <dbReference type="ChEBI" id="CHEBI:29105"/>
        <label>2</label>
    </ligand>
</feature>
<dbReference type="Gene3D" id="3.60.15.10">
    <property type="entry name" value="Ribonuclease Z/Hydroxyacylglutathione hydrolase-like"/>
    <property type="match status" value="1"/>
</dbReference>
<dbReference type="GO" id="GO:0019243">
    <property type="term" value="P:methylglyoxal catabolic process to D-lactate via S-lactoyl-glutathione"/>
    <property type="evidence" value="ECO:0007669"/>
    <property type="project" value="UniProtKB-UniRule"/>
</dbReference>
<feature type="binding site" evidence="7">
    <location>
        <position position="55"/>
    </location>
    <ligand>
        <name>Zn(2+)</name>
        <dbReference type="ChEBI" id="CHEBI:29105"/>
        <label>1</label>
    </ligand>
</feature>
<dbReference type="GO" id="GO:0046872">
    <property type="term" value="F:metal ion binding"/>
    <property type="evidence" value="ECO:0007669"/>
    <property type="project" value="UniProtKB-KW"/>
</dbReference>
<dbReference type="OrthoDB" id="9802248at2"/>
<feature type="binding site" evidence="7">
    <location>
        <position position="114"/>
    </location>
    <ligand>
        <name>Zn(2+)</name>
        <dbReference type="ChEBI" id="CHEBI:29105"/>
        <label>1</label>
    </ligand>
</feature>
<dbReference type="InterPro" id="IPR035680">
    <property type="entry name" value="Clx_II_MBL"/>
</dbReference>
<dbReference type="InterPro" id="IPR001279">
    <property type="entry name" value="Metallo-B-lactamas"/>
</dbReference>
<dbReference type="Proteomes" id="UP000078228">
    <property type="component" value="Unassembled WGS sequence"/>
</dbReference>
<dbReference type="GO" id="GO:0004416">
    <property type="term" value="F:hydroxyacylglutathione hydrolase activity"/>
    <property type="evidence" value="ECO:0007669"/>
    <property type="project" value="UniProtKB-UniRule"/>
</dbReference>
<feature type="binding site" evidence="7">
    <location>
        <position position="57"/>
    </location>
    <ligand>
        <name>Zn(2+)</name>
        <dbReference type="ChEBI" id="CHEBI:29105"/>
        <label>1</label>
    </ligand>
</feature>
<feature type="domain" description="Metallo-beta-lactamase" evidence="8">
    <location>
        <begin position="14"/>
        <end position="173"/>
    </location>
</feature>
<comment type="caution">
    <text evidence="9">The sequence shown here is derived from an EMBL/GenBank/DDBJ whole genome shotgun (WGS) entry which is preliminary data.</text>
</comment>